<dbReference type="GO" id="GO:0004803">
    <property type="term" value="F:transposase activity"/>
    <property type="evidence" value="ECO:0007669"/>
    <property type="project" value="InterPro"/>
</dbReference>
<gene>
    <name evidence="2" type="ORF">ROSEINA2194_03003</name>
</gene>
<dbReference type="AlphaFoldDB" id="C0FW76"/>
<dbReference type="EMBL" id="ACFY01000114">
    <property type="protein sequence ID" value="EEG93154.1"/>
    <property type="molecule type" value="Genomic_DNA"/>
</dbReference>
<dbReference type="NCBIfam" id="NF033559">
    <property type="entry name" value="transpos_IS1634"/>
    <property type="match status" value="1"/>
</dbReference>
<dbReference type="PANTHER" id="PTHR34614:SF2">
    <property type="entry name" value="TRANSPOSASE IS4-LIKE DOMAIN-CONTAINING PROTEIN"/>
    <property type="match status" value="1"/>
</dbReference>
<feature type="domain" description="Transposase IS4-like" evidence="1">
    <location>
        <begin position="226"/>
        <end position="511"/>
    </location>
</feature>
<evidence type="ECO:0000313" key="2">
    <source>
        <dbReference type="EMBL" id="EEG93154.1"/>
    </source>
</evidence>
<dbReference type="Proteomes" id="UP000003561">
    <property type="component" value="Unassembled WGS sequence"/>
</dbReference>
<evidence type="ECO:0000259" key="1">
    <source>
        <dbReference type="Pfam" id="PF01609"/>
    </source>
</evidence>
<accession>C0FW76</accession>
<reference evidence="2 3" key="1">
    <citation type="submission" date="2009-02" db="EMBL/GenBank/DDBJ databases">
        <authorList>
            <person name="Fulton L."/>
            <person name="Clifton S."/>
            <person name="Fulton B."/>
            <person name="Xu J."/>
            <person name="Minx P."/>
            <person name="Pepin K.H."/>
            <person name="Johnson M."/>
            <person name="Bhonagiri V."/>
            <person name="Nash W.E."/>
            <person name="Mardis E.R."/>
            <person name="Wilson R.K."/>
        </authorList>
    </citation>
    <scope>NUCLEOTIDE SEQUENCE [LARGE SCALE GENOMIC DNA]</scope>
    <source>
        <strain evidence="2 3">DSM 16841</strain>
    </source>
</reference>
<dbReference type="InterPro" id="IPR012337">
    <property type="entry name" value="RNaseH-like_sf"/>
</dbReference>
<dbReference type="Pfam" id="PF01609">
    <property type="entry name" value="DDE_Tnp_1"/>
    <property type="match status" value="1"/>
</dbReference>
<dbReference type="GO" id="GO:0006313">
    <property type="term" value="P:DNA transposition"/>
    <property type="evidence" value="ECO:0007669"/>
    <property type="project" value="InterPro"/>
</dbReference>
<organism evidence="2 3">
    <name type="scientific">Roseburia inulinivorans DSM 16841</name>
    <dbReference type="NCBI Taxonomy" id="622312"/>
    <lineage>
        <taxon>Bacteria</taxon>
        <taxon>Bacillati</taxon>
        <taxon>Bacillota</taxon>
        <taxon>Clostridia</taxon>
        <taxon>Lachnospirales</taxon>
        <taxon>Lachnospiraceae</taxon>
        <taxon>Roseburia</taxon>
    </lineage>
</organism>
<dbReference type="PANTHER" id="PTHR34614">
    <property type="match status" value="1"/>
</dbReference>
<comment type="caution">
    <text evidence="2">The sequence shown here is derived from an EMBL/GenBank/DDBJ whole genome shotgun (WGS) entry which is preliminary data.</text>
</comment>
<evidence type="ECO:0000313" key="3">
    <source>
        <dbReference type="Proteomes" id="UP000003561"/>
    </source>
</evidence>
<dbReference type="eggNOG" id="COG5421">
    <property type="taxonomic scope" value="Bacteria"/>
</dbReference>
<reference evidence="2 3" key="2">
    <citation type="submission" date="2009-03" db="EMBL/GenBank/DDBJ databases">
        <title>Draft genome sequence of Roseburia inulinivorans (DSM 16841).</title>
        <authorList>
            <person name="Sudarsanam P."/>
            <person name="Ley R."/>
            <person name="Guruge J."/>
            <person name="Turnbaugh P.J."/>
            <person name="Mahowald M."/>
            <person name="Liep D."/>
            <person name="Gordon J."/>
        </authorList>
    </citation>
    <scope>NUCLEOTIDE SEQUENCE [LARGE SCALE GENOMIC DNA]</scope>
    <source>
        <strain evidence="2 3">DSM 16841</strain>
    </source>
</reference>
<sequence>MLLCVIISIGVVLMNLHITKSKNAESFYIAKSYTKANGKTSSVIVRKLGTLNQLIVEHGPTRDDVLAWAKNEVKLETEKYKKDQQTKAVQITFHSDHKLDYGQQVLYRGGYLFPQTFYYRLKLDNICRKLRDKYKFKYDINAILSDLIYARILEPASKRSSYKTASEFLEKPSYQLHDIYRALDVLGNECDFIQSEVYKNSHLLGKRNDTILYYDCTNYFFEIEQEDGDRKYGKGKEHRPNPIIQMGMFMDGDGIPLAFSLFPGNANEQTSLKPLEGKVLQDFGCTKFIYCSDAGLGSEAIKKINHAGERAFIVTQSIKKLNKDDKKWALDKTGFKRVSDDMPVELSEIPEDDNGLYYKDEPYTPHTLHQRLIVTYSPKFARYQKTIRDLQVERAKKMLQSGNIKKERRNPNDPARFIGKTAVTEDGEAADIRHYLDTDKIEDEALYDGMYAVTTDLLDDDVKDILKVSEGRWEIEECFRIMKTDFEARPVFVHADARIRAHFLICFLSLVIYRYLEKDLGQDFTCEMILDKLKSMNFADIQDQGFIPLYTRDRLTDSLHKICGFDTDFKFITKSQMKTIQKKSKGRE</sequence>
<dbReference type="InterPro" id="IPR002559">
    <property type="entry name" value="Transposase_11"/>
</dbReference>
<dbReference type="InterPro" id="IPR047654">
    <property type="entry name" value="IS1634_transpos"/>
</dbReference>
<name>C0FW76_9FIRM</name>
<proteinExistence type="predicted"/>
<dbReference type="SUPFAM" id="SSF53098">
    <property type="entry name" value="Ribonuclease H-like"/>
    <property type="match status" value="1"/>
</dbReference>
<dbReference type="GO" id="GO:0003677">
    <property type="term" value="F:DNA binding"/>
    <property type="evidence" value="ECO:0007669"/>
    <property type="project" value="InterPro"/>
</dbReference>
<protein>
    <submittedName>
        <fullName evidence="2">Putative transposase, IS4 family</fullName>
    </submittedName>
</protein>